<reference evidence="1" key="1">
    <citation type="submission" date="2022-12" db="EMBL/GenBank/DDBJ databases">
        <title>Draft genome sequences of 22 rhizogenic Agrobacterium biovar 1 strains, the causative agent of hairy root disease.</title>
        <authorList>
            <person name="Kim N."/>
            <person name="Vargas P."/>
            <person name="Rediers H."/>
        </authorList>
    </citation>
    <scope>NUCLEOTIDE SEQUENCE</scope>
    <source>
        <strain evidence="1">ST15.13.006</strain>
    </source>
</reference>
<name>A0A9X3QZI7_9HYPH</name>
<evidence type="ECO:0000313" key="2">
    <source>
        <dbReference type="Proteomes" id="UP001151018"/>
    </source>
</evidence>
<evidence type="ECO:0000313" key="1">
    <source>
        <dbReference type="EMBL" id="MCZ7938526.1"/>
    </source>
</evidence>
<accession>A0A9X3QZI7</accession>
<dbReference type="AlphaFoldDB" id="A0A9X3QZI7"/>
<dbReference type="EMBL" id="JAPZLR010000008">
    <property type="protein sequence ID" value="MCZ7938526.1"/>
    <property type="molecule type" value="Genomic_DNA"/>
</dbReference>
<proteinExistence type="predicted"/>
<comment type="caution">
    <text evidence="1">The sequence shown here is derived from an EMBL/GenBank/DDBJ whole genome shotgun (WGS) entry which is preliminary data.</text>
</comment>
<organism evidence="1 2">
    <name type="scientific">Agrobacterium salinitolerans</name>
    <dbReference type="NCBI Taxonomy" id="1183413"/>
    <lineage>
        <taxon>Bacteria</taxon>
        <taxon>Pseudomonadati</taxon>
        <taxon>Pseudomonadota</taxon>
        <taxon>Alphaproteobacteria</taxon>
        <taxon>Hyphomicrobiales</taxon>
        <taxon>Rhizobiaceae</taxon>
        <taxon>Rhizobium/Agrobacterium group</taxon>
        <taxon>Agrobacterium</taxon>
    </lineage>
</organism>
<sequence length="122" mass="14034">MKRENFDHGFSAADWTTAKAEALTVLRQRAKRGDPITYSDLVSKISSVRMEPHDPRLAHFLGEISAEEHEVGRPLITALVVHKHDLQPGKGFFELSRSLGYSFIDEIEFWSNQIDRLRAQWK</sequence>
<dbReference type="RefSeq" id="WP_064263322.1">
    <property type="nucleotide sequence ID" value="NZ_JAPZLR010000008.1"/>
</dbReference>
<gene>
    <name evidence="1" type="ORF">O9X88_13290</name>
</gene>
<dbReference type="Proteomes" id="UP001151018">
    <property type="component" value="Unassembled WGS sequence"/>
</dbReference>
<protein>
    <submittedName>
        <fullName evidence="1">Uncharacterized protein</fullName>
    </submittedName>
</protein>